<sequence>IPATSEPAIGSVTAYASMTGASVSPVRNRFLMSSFQCKKDHDGSKIFSDEHIGDHVELETSLSSRDISVHETGGVRLLDHLPG</sequence>
<reference evidence="2" key="1">
    <citation type="submission" date="2022-10" db="EMBL/GenBank/DDBJ databases">
        <title>Genome assembly of Pristionchus species.</title>
        <authorList>
            <person name="Yoshida K."/>
            <person name="Sommer R.J."/>
        </authorList>
    </citation>
    <scope>NUCLEOTIDE SEQUENCE [LARGE SCALE GENOMIC DNA]</scope>
    <source>
        <strain evidence="2">RS5460</strain>
    </source>
</reference>
<gene>
    <name evidence="1" type="ORF">PMAYCL1PPCAC_26591</name>
</gene>
<feature type="non-terminal residue" evidence="1">
    <location>
        <position position="83"/>
    </location>
</feature>
<proteinExistence type="predicted"/>
<accession>A0AAN5D4T5</accession>
<dbReference type="AlphaFoldDB" id="A0AAN5D4T5"/>
<evidence type="ECO:0000313" key="2">
    <source>
        <dbReference type="Proteomes" id="UP001328107"/>
    </source>
</evidence>
<dbReference type="Proteomes" id="UP001328107">
    <property type="component" value="Unassembled WGS sequence"/>
</dbReference>
<name>A0AAN5D4T5_9BILA</name>
<dbReference type="EMBL" id="BTRK01000005">
    <property type="protein sequence ID" value="GMR56396.1"/>
    <property type="molecule type" value="Genomic_DNA"/>
</dbReference>
<organism evidence="1 2">
    <name type="scientific">Pristionchus mayeri</name>
    <dbReference type="NCBI Taxonomy" id="1317129"/>
    <lineage>
        <taxon>Eukaryota</taxon>
        <taxon>Metazoa</taxon>
        <taxon>Ecdysozoa</taxon>
        <taxon>Nematoda</taxon>
        <taxon>Chromadorea</taxon>
        <taxon>Rhabditida</taxon>
        <taxon>Rhabditina</taxon>
        <taxon>Diplogasteromorpha</taxon>
        <taxon>Diplogasteroidea</taxon>
        <taxon>Neodiplogasteridae</taxon>
        <taxon>Pristionchus</taxon>
    </lineage>
</organism>
<protein>
    <submittedName>
        <fullName evidence="1">Uncharacterized protein</fullName>
    </submittedName>
</protein>
<evidence type="ECO:0000313" key="1">
    <source>
        <dbReference type="EMBL" id="GMR56396.1"/>
    </source>
</evidence>
<feature type="non-terminal residue" evidence="1">
    <location>
        <position position="1"/>
    </location>
</feature>
<keyword evidence="2" id="KW-1185">Reference proteome</keyword>
<comment type="caution">
    <text evidence="1">The sequence shown here is derived from an EMBL/GenBank/DDBJ whole genome shotgun (WGS) entry which is preliminary data.</text>
</comment>